<gene>
    <name evidence="2" type="ORF">EW093_15110</name>
</gene>
<name>A0A5C1QF07_9SPIO</name>
<evidence type="ECO:0000256" key="1">
    <source>
        <dbReference type="SAM" id="SignalP"/>
    </source>
</evidence>
<dbReference type="AlphaFoldDB" id="A0A5C1QF07"/>
<reference evidence="2 3" key="1">
    <citation type="submission" date="2019-02" db="EMBL/GenBank/DDBJ databases">
        <authorList>
            <person name="Fomenkov A."/>
            <person name="Dubinina G."/>
            <person name="Grabovich M."/>
            <person name="Vincze T."/>
            <person name="Roberts R.J."/>
        </authorList>
    </citation>
    <scope>NUCLEOTIDE SEQUENCE [LARGE SCALE GENOMIC DNA]</scope>
    <source>
        <strain evidence="2 3">P</strain>
    </source>
</reference>
<organism evidence="2 3">
    <name type="scientific">Thiospirochaeta perfilievii</name>
    <dbReference type="NCBI Taxonomy" id="252967"/>
    <lineage>
        <taxon>Bacteria</taxon>
        <taxon>Pseudomonadati</taxon>
        <taxon>Spirochaetota</taxon>
        <taxon>Spirochaetia</taxon>
        <taxon>Spirochaetales</taxon>
        <taxon>Spirochaetaceae</taxon>
        <taxon>Thiospirochaeta</taxon>
    </lineage>
</organism>
<protein>
    <submittedName>
        <fullName evidence="2">Uncharacterized protein</fullName>
    </submittedName>
</protein>
<dbReference type="OrthoDB" id="2111300at2"/>
<dbReference type="EMBL" id="CP035807">
    <property type="protein sequence ID" value="QEN05968.1"/>
    <property type="molecule type" value="Genomic_DNA"/>
</dbReference>
<keyword evidence="1" id="KW-0732">Signal</keyword>
<dbReference type="RefSeq" id="WP_149569202.1">
    <property type="nucleotide sequence ID" value="NZ_CP035807.1"/>
</dbReference>
<reference evidence="2 3" key="2">
    <citation type="submission" date="2019-09" db="EMBL/GenBank/DDBJ databases">
        <title>Complete Genome Sequence and Methylome Analysis of free living Spirochaetas.</title>
        <authorList>
            <person name="Leshcheva N."/>
            <person name="Mikheeva N."/>
        </authorList>
    </citation>
    <scope>NUCLEOTIDE SEQUENCE [LARGE SCALE GENOMIC DNA]</scope>
    <source>
        <strain evidence="2 3">P</strain>
    </source>
</reference>
<dbReference type="Proteomes" id="UP000323824">
    <property type="component" value="Chromosome"/>
</dbReference>
<accession>A0A5C1QF07</accession>
<proteinExistence type="predicted"/>
<dbReference type="KEGG" id="sper:EW093_15110"/>
<evidence type="ECO:0000313" key="3">
    <source>
        <dbReference type="Proteomes" id="UP000323824"/>
    </source>
</evidence>
<feature type="chain" id="PRO_5022688951" evidence="1">
    <location>
        <begin position="22"/>
        <end position="443"/>
    </location>
</feature>
<keyword evidence="3" id="KW-1185">Reference proteome</keyword>
<feature type="signal peptide" evidence="1">
    <location>
        <begin position="1"/>
        <end position="21"/>
    </location>
</feature>
<sequence>MIKSIKLLLLTTIFTVLPLVADDFFDDFATDEAGSTNGVEISGSIDLGLRSYNFEDMLDETADVDTNANLKLTYQGSLADITLTTKVNKESITLDECYTNMYFDKFNVEAGILKTVWGKGDKLHVVDLLNPTDYSTYFITDYLENKIATPTVKFNIPLGATGLLELAYLPTFSSDVLPTSGRWVPNDVKVLLSTVTNLVKSSAAAKYGEVYTANIGTATPEQIGNATGLAYAASLEVLQAGSDMSQYYQDTNSLSFGQYAVRGTASLSGYDLGLLYYYGYNSKPELNESKMLLEYEKKQMIGLEFGRAILGFNLRGELAYYLMDKSENSLNYVAGFDYNFPIHNLNLNAQIKGNYFLDSENDNTNMVVGKLSDTFNHEATSLSVTTIYFVEDKDFMIKPEFTTNIGDTTKLEITTCLFNGDSDTMLGQYDDNDYISVNINYMF</sequence>
<evidence type="ECO:0000313" key="2">
    <source>
        <dbReference type="EMBL" id="QEN05968.1"/>
    </source>
</evidence>